<dbReference type="Gene3D" id="2.60.40.2700">
    <property type="match status" value="3"/>
</dbReference>
<reference evidence="2 3" key="1">
    <citation type="submission" date="2016-10" db="EMBL/GenBank/DDBJ databases">
        <authorList>
            <person name="de Groot N.N."/>
        </authorList>
    </citation>
    <scope>NUCLEOTIDE SEQUENCE [LARGE SCALE GENOMIC DNA]</scope>
    <source>
        <strain evidence="2 3">DSM 15019</strain>
    </source>
</reference>
<accession>A0A1H1QLR5</accession>
<proteinExistence type="predicted"/>
<protein>
    <recommendedName>
        <fullName evidence="4">Alpha-amylase</fullName>
    </recommendedName>
</protein>
<evidence type="ECO:0008006" key="4">
    <source>
        <dbReference type="Google" id="ProtNLM"/>
    </source>
</evidence>
<dbReference type="Proteomes" id="UP000182126">
    <property type="component" value="Chromosome I"/>
</dbReference>
<dbReference type="eggNOG" id="COG4932">
    <property type="taxonomic scope" value="Bacteria"/>
</dbReference>
<sequence length="593" mass="59903">MAFAAPLRTLRALAVTVAVALLASGLVFVAAPATATAAADPAFPGVAEALPAAVEAAAGVAAADPGEADPAGTATVTGRVTFPDGTDLSMGRTFVAAYAPGADVGSPLAAAAVTDGSYSLRVPQGDVVLGVVSEGRAVFDQGGPQSGEIVSVGPDGVVRDVVLERSALVSGRVTAPTGVDITGQRVVVAVYPVAGAGAAVSAANVVTDAGTFAVGGLPAGEYRVAFVSSVAGAVSEWWQDAPRFEKARPLVLAAGEARPGIDAALEALHRMETSVPTISGTPVVGQTLRALPGAWTAGAALSYQWYANGKAIAKATASSLALTTAQAGTRITVQVTGKKATFASATVASAATAAVLRPLVAPTPSITGTPTVGQTLKVRTGIWTAGTRLTYQWYINGAPVARATAASFTLPSSAAVKTVTVVVSGTKAGYAAASRRSKPTAAVKGILSAPTPRITGSAIVGSRLTAVPYTWTSGTRLSYQWYLNGRAISRATGSTLVVTPAMVKARITVRVTGTKSGYISAARTSARTAAVVYPGRTKPISTWNCPAWAPIKGNAQSMIYHVRSGAYYAKTKPEACFSTESAAVKAGYRKSKR</sequence>
<gene>
    <name evidence="2" type="ORF">SAMN04489809_1415</name>
</gene>
<dbReference type="EMBL" id="LT629770">
    <property type="protein sequence ID" value="SDS24384.1"/>
    <property type="molecule type" value="Genomic_DNA"/>
</dbReference>
<dbReference type="RefSeq" id="WP_060922624.1">
    <property type="nucleotide sequence ID" value="NZ_LT629770.1"/>
</dbReference>
<evidence type="ECO:0000313" key="3">
    <source>
        <dbReference type="Proteomes" id="UP000182126"/>
    </source>
</evidence>
<evidence type="ECO:0000313" key="2">
    <source>
        <dbReference type="EMBL" id="SDS24384.1"/>
    </source>
</evidence>
<feature type="chain" id="PRO_5038499542" description="Alpha-amylase" evidence="1">
    <location>
        <begin position="36"/>
        <end position="593"/>
    </location>
</feature>
<feature type="signal peptide" evidence="1">
    <location>
        <begin position="1"/>
        <end position="35"/>
    </location>
</feature>
<dbReference type="GeneID" id="36298507"/>
<evidence type="ECO:0000256" key="1">
    <source>
        <dbReference type="SAM" id="SignalP"/>
    </source>
</evidence>
<name>A0A1H1QLR5_9MICO</name>
<dbReference type="AlphaFoldDB" id="A0A1H1QLR5"/>
<keyword evidence="1" id="KW-0732">Signal</keyword>
<organism evidence="2 3">
    <name type="scientific">Microbacterium paraoxydans</name>
    <dbReference type="NCBI Taxonomy" id="199592"/>
    <lineage>
        <taxon>Bacteria</taxon>
        <taxon>Bacillati</taxon>
        <taxon>Actinomycetota</taxon>
        <taxon>Actinomycetes</taxon>
        <taxon>Micrococcales</taxon>
        <taxon>Microbacteriaceae</taxon>
        <taxon>Microbacterium</taxon>
    </lineage>
</organism>